<organism evidence="1 2">
    <name type="scientific">Dreissena polymorpha</name>
    <name type="common">Zebra mussel</name>
    <name type="synonym">Mytilus polymorpha</name>
    <dbReference type="NCBI Taxonomy" id="45954"/>
    <lineage>
        <taxon>Eukaryota</taxon>
        <taxon>Metazoa</taxon>
        <taxon>Spiralia</taxon>
        <taxon>Lophotrochozoa</taxon>
        <taxon>Mollusca</taxon>
        <taxon>Bivalvia</taxon>
        <taxon>Autobranchia</taxon>
        <taxon>Heteroconchia</taxon>
        <taxon>Euheterodonta</taxon>
        <taxon>Imparidentia</taxon>
        <taxon>Neoheterodontei</taxon>
        <taxon>Myida</taxon>
        <taxon>Dreissenoidea</taxon>
        <taxon>Dreissenidae</taxon>
        <taxon>Dreissena</taxon>
    </lineage>
</organism>
<proteinExistence type="predicted"/>
<evidence type="ECO:0000313" key="1">
    <source>
        <dbReference type="EMBL" id="KAH3815321.1"/>
    </source>
</evidence>
<accession>A0A9D4GGZ2</accession>
<dbReference type="AlphaFoldDB" id="A0A9D4GGZ2"/>
<protein>
    <submittedName>
        <fullName evidence="1">Uncharacterized protein</fullName>
    </submittedName>
</protein>
<keyword evidence="2" id="KW-1185">Reference proteome</keyword>
<gene>
    <name evidence="1" type="ORF">DPMN_143843</name>
</gene>
<comment type="caution">
    <text evidence="1">The sequence shown here is derived from an EMBL/GenBank/DDBJ whole genome shotgun (WGS) entry which is preliminary data.</text>
</comment>
<reference evidence="1" key="2">
    <citation type="submission" date="2020-11" db="EMBL/GenBank/DDBJ databases">
        <authorList>
            <person name="McCartney M.A."/>
            <person name="Auch B."/>
            <person name="Kono T."/>
            <person name="Mallez S."/>
            <person name="Becker A."/>
            <person name="Gohl D.M."/>
            <person name="Silverstein K.A.T."/>
            <person name="Koren S."/>
            <person name="Bechman K.B."/>
            <person name="Herman A."/>
            <person name="Abrahante J.E."/>
            <person name="Garbe J."/>
        </authorList>
    </citation>
    <scope>NUCLEOTIDE SEQUENCE</scope>
    <source>
        <strain evidence="1">Duluth1</strain>
        <tissue evidence="1">Whole animal</tissue>
    </source>
</reference>
<reference evidence="1" key="1">
    <citation type="journal article" date="2019" name="bioRxiv">
        <title>The Genome of the Zebra Mussel, Dreissena polymorpha: A Resource for Invasive Species Research.</title>
        <authorList>
            <person name="McCartney M.A."/>
            <person name="Auch B."/>
            <person name="Kono T."/>
            <person name="Mallez S."/>
            <person name="Zhang Y."/>
            <person name="Obille A."/>
            <person name="Becker A."/>
            <person name="Abrahante J.E."/>
            <person name="Garbe J."/>
            <person name="Badalamenti J.P."/>
            <person name="Herman A."/>
            <person name="Mangelson H."/>
            <person name="Liachko I."/>
            <person name="Sullivan S."/>
            <person name="Sone E.D."/>
            <person name="Koren S."/>
            <person name="Silverstein K.A.T."/>
            <person name="Beckman K.B."/>
            <person name="Gohl D.M."/>
        </authorList>
    </citation>
    <scope>NUCLEOTIDE SEQUENCE</scope>
    <source>
        <strain evidence="1">Duluth1</strain>
        <tissue evidence="1">Whole animal</tissue>
    </source>
</reference>
<sequence>MDPDSSPILSTGPENARFIAYRACAQTGARTRTLIACKASSHSGTRNQEMLLTELVLISATVA</sequence>
<evidence type="ECO:0000313" key="2">
    <source>
        <dbReference type="Proteomes" id="UP000828390"/>
    </source>
</evidence>
<dbReference type="Proteomes" id="UP000828390">
    <property type="component" value="Unassembled WGS sequence"/>
</dbReference>
<name>A0A9D4GGZ2_DREPO</name>
<dbReference type="EMBL" id="JAIWYP010000006">
    <property type="protein sequence ID" value="KAH3815321.1"/>
    <property type="molecule type" value="Genomic_DNA"/>
</dbReference>